<name>A0ABQ7H2U2_DUNSA</name>
<organism evidence="2 3">
    <name type="scientific">Dunaliella salina</name>
    <name type="common">Green alga</name>
    <name type="synonym">Protococcus salinus</name>
    <dbReference type="NCBI Taxonomy" id="3046"/>
    <lineage>
        <taxon>Eukaryota</taxon>
        <taxon>Viridiplantae</taxon>
        <taxon>Chlorophyta</taxon>
        <taxon>core chlorophytes</taxon>
        <taxon>Chlorophyceae</taxon>
        <taxon>CS clade</taxon>
        <taxon>Chlamydomonadales</taxon>
        <taxon>Dunaliellaceae</taxon>
        <taxon>Dunaliella</taxon>
    </lineage>
</organism>
<gene>
    <name evidence="2" type="ORF">DUNSADRAFT_14170</name>
</gene>
<feature type="region of interest" description="Disordered" evidence="1">
    <location>
        <begin position="1196"/>
        <end position="1264"/>
    </location>
</feature>
<feature type="region of interest" description="Disordered" evidence="1">
    <location>
        <begin position="892"/>
        <end position="926"/>
    </location>
</feature>
<feature type="region of interest" description="Disordered" evidence="1">
    <location>
        <begin position="1097"/>
        <end position="1135"/>
    </location>
</feature>
<feature type="region of interest" description="Disordered" evidence="1">
    <location>
        <begin position="281"/>
        <end position="317"/>
    </location>
</feature>
<dbReference type="InterPro" id="IPR015943">
    <property type="entry name" value="WD40/YVTN_repeat-like_dom_sf"/>
</dbReference>
<feature type="region of interest" description="Disordered" evidence="1">
    <location>
        <begin position="1376"/>
        <end position="1396"/>
    </location>
</feature>
<dbReference type="Proteomes" id="UP000815325">
    <property type="component" value="Unassembled WGS sequence"/>
</dbReference>
<reference evidence="2" key="1">
    <citation type="submission" date="2017-08" db="EMBL/GenBank/DDBJ databases">
        <authorList>
            <person name="Polle J.E."/>
            <person name="Barry K."/>
            <person name="Cushman J."/>
            <person name="Schmutz J."/>
            <person name="Tran D."/>
            <person name="Hathwaick L.T."/>
            <person name="Yim W.C."/>
            <person name="Jenkins J."/>
            <person name="Mckie-Krisberg Z.M."/>
            <person name="Prochnik S."/>
            <person name="Lindquist E."/>
            <person name="Dockter R.B."/>
            <person name="Adam C."/>
            <person name="Molina H."/>
            <person name="Bunkerborg J."/>
            <person name="Jin E."/>
            <person name="Buchheim M."/>
            <person name="Magnuson J."/>
        </authorList>
    </citation>
    <scope>NUCLEOTIDE SEQUENCE</scope>
    <source>
        <strain evidence="2">CCAP 19/18</strain>
    </source>
</reference>
<feature type="compositionally biased region" description="Gly residues" evidence="1">
    <location>
        <begin position="1223"/>
        <end position="1233"/>
    </location>
</feature>
<dbReference type="InterPro" id="IPR050358">
    <property type="entry name" value="RSE1/DDB1/CFT1"/>
</dbReference>
<dbReference type="EMBL" id="MU069493">
    <property type="protein sequence ID" value="KAF5841167.1"/>
    <property type="molecule type" value="Genomic_DNA"/>
</dbReference>
<feature type="compositionally biased region" description="Low complexity" evidence="1">
    <location>
        <begin position="1383"/>
        <end position="1396"/>
    </location>
</feature>
<feature type="region of interest" description="Disordered" evidence="1">
    <location>
        <begin position="1455"/>
        <end position="1497"/>
    </location>
</feature>
<sequence length="1885" mass="194840">MDVERLVPLVKPVQLSTWCTAACAIGPNLLVCCQDTLAVFATAADSEGDGGQSLQLVQRLPLFDVIVALASVHEHILAVTADSRCLLLSLDPPAPRLPSCPVKLREYASIQLKAPPSLSPPAYREDGIVISPPLDARHSGSVYVALSIFHDVVHVLRISSNRDGAGAPQSSSMAVQDAPVGMTVLTSDLKRQTLQALKPMMDPYSHVRHALHVKALELVAPGPLSMLSGQGQDEWMLAVLHSTEGPGSQSVNIECLEHDPLQGTLVSGPWACRNMHPTTTLISSFPGSRPHPSANSTAANTDSSSNPPQAPTLGTSSPCLPPGVLAISSSSLLLLTLPMHPHIEGITGGGAAGKLELLRYSMAKSKGSNLRLASKFALCVASPDAITFMGQARTSTAPKRLLFLGSTRANSQLLQVPAPLFGLPFRQQQQQQHQQQLAAGADLAAPPVWPLLDSAFVKSLAPIQDCALVPDVQGASDPTLLVGCGTAPFGRLARAKLGCALAPYFSDGPVIPEGARLFALNSRTANVHLAFSFDALGYTAVMQLQGSTFTHTSLPGLRADLPSLLLHTTPSGQVVQVTRQGVTLLSALPLTAPIAHWQPGSQVSPGDSHATPAPANSSSDGGTEGSVSLASACERLLVVATASHVVCLEVLGHKPEGGGGNAEGGGASEDSRGELRVVCTAELPHQVSALHVCRMGWSAHSSRSSNGGGDKHRDYDLRDTAVVMGFWLRNQVVVVAASDLNCQLASIELGDETARSAALLPVPFASVAASSAMPVQGQRWVLGVGTNSGLLLLWEAQAGRRAADAAGENNAAGRARSRQWVLSAASSTHISNVAVELTLMPDPAFAPTSNGTEMGACSSPSHIAKAGTPGDAVAGGLMMYAHSGSGAVVRARSHRSSSESDLQQPAVSTHTAVKSSTGVAGGDQGDSVDAAPCAASLVEVMRMHGSSHLRSLCVLECADPSSAPQRAAATSAAAGSSDPQAAAATSAAAATNVLPLAPRVSPRFAWVTSGNRLLVGEMDPEARLRWTTAFIGETPHHVAHHAPSGCFVMLSEDARGQQWLRLVHGSTLQPVTSMRLAPGHAYTSLLITPLPCSSSNSCSSSGTDIGSRDLSGGPEGGGAARSSATPGSPPSPKHFIVLGSHMVLEAGLPLSSVPGSATRATASSAPAPSSSSAPAARSSSASAAVAAGGAASARGHARAAAEMGGRTEPQAAGQRQGESVQGGRIGVAAGGVGAASMPGQRSGLAQLSASDRESRRARAREGAPQQVQGLLSVFEVVVQHARTSVGADGAPQGVQAARERAEEAGSTDRRGFSEALPVPGSNPAPAATAEAGGVDLQYSLLLHGTCAIDSVALSLAATVPADLHIGQARGVPTGVSASRTQEAASSTCTAAGSTSSTNMRMATHSVSSFAGGGAPAGHGHATDAGKQHLLVGAHDGVAEALAASLQVPPAFPSYVPPPEGLFAQSPQTQQQQQQQGAFGVAGGSHEEEEEEEMETALEEYLRQRQALLEGGEQEGEGADSNLHRSTEMLRHALRKDWNQRVDLQLVDKAPTHAGFAVTSLVCEGPVVVASDFMASVNVFTLQRQIHKAKVATGPSTTASTAHNAAASALPATTASIVLQTSAVDRTPVCASAAAPFARGAGVLMATQPQGMVLLGRDAAEEQGLWQRILAEVEADEQSGRSSVRQQWQRQEQLGRKELFRQPTAIPAGRAPSLAPLASCRLRHPITHIVPGQLGLHLDAHPQQQQQEVPTVLDVDALHQAPGQTPLSGNPVRPHGSSTDCFLALSTDGSVLQLELTQGQQRAMALLAQQGALEQQQQQQQQQEGRAHSGTACLGLQQHARSWALHLPRAFSVNGGDAEEAHELAERNVPHNTFVDLQFLDAAQAH</sequence>
<feature type="compositionally biased region" description="Polar residues" evidence="1">
    <location>
        <begin position="901"/>
        <end position="918"/>
    </location>
</feature>
<proteinExistence type="predicted"/>
<feature type="compositionally biased region" description="Basic and acidic residues" evidence="1">
    <location>
        <begin position="1250"/>
        <end position="1261"/>
    </location>
</feature>
<dbReference type="PANTHER" id="PTHR10644">
    <property type="entry name" value="DNA REPAIR/RNA PROCESSING CPSF FAMILY"/>
    <property type="match status" value="1"/>
</dbReference>
<protein>
    <submittedName>
        <fullName evidence="2">Uncharacterized protein</fullName>
    </submittedName>
</protein>
<comment type="caution">
    <text evidence="2">The sequence shown here is derived from an EMBL/GenBank/DDBJ whole genome shotgun (WGS) entry which is preliminary data.</text>
</comment>
<feature type="compositionally biased region" description="Polar residues" evidence="1">
    <location>
        <begin position="614"/>
        <end position="625"/>
    </location>
</feature>
<evidence type="ECO:0000256" key="1">
    <source>
        <dbReference type="SAM" id="MobiDB-lite"/>
    </source>
</evidence>
<feature type="region of interest" description="Disordered" evidence="1">
    <location>
        <begin position="597"/>
        <end position="625"/>
    </location>
</feature>
<dbReference type="Gene3D" id="2.130.10.10">
    <property type="entry name" value="YVTN repeat-like/Quinoprotein amine dehydrogenase"/>
    <property type="match status" value="2"/>
</dbReference>
<feature type="compositionally biased region" description="Basic and acidic residues" evidence="1">
    <location>
        <begin position="1297"/>
        <end position="1312"/>
    </location>
</feature>
<accession>A0ABQ7H2U2</accession>
<evidence type="ECO:0000313" key="3">
    <source>
        <dbReference type="Proteomes" id="UP000815325"/>
    </source>
</evidence>
<feature type="compositionally biased region" description="Acidic residues" evidence="1">
    <location>
        <begin position="1486"/>
        <end position="1497"/>
    </location>
</feature>
<feature type="compositionally biased region" description="Low complexity" evidence="1">
    <location>
        <begin position="1464"/>
        <end position="1475"/>
    </location>
</feature>
<feature type="compositionally biased region" description="Low complexity" evidence="1">
    <location>
        <begin position="293"/>
        <end position="306"/>
    </location>
</feature>
<feature type="region of interest" description="Disordered" evidence="1">
    <location>
        <begin position="1155"/>
        <end position="1175"/>
    </location>
</feature>
<evidence type="ECO:0000313" key="2">
    <source>
        <dbReference type="EMBL" id="KAF5841167.1"/>
    </source>
</evidence>
<keyword evidence="3" id="KW-1185">Reference proteome</keyword>
<feature type="region of interest" description="Disordered" evidence="1">
    <location>
        <begin position="1287"/>
        <end position="1321"/>
    </location>
</feature>